<dbReference type="Gene3D" id="2.30.29.30">
    <property type="entry name" value="Pleckstrin-homology domain (PH domain)/Phosphotyrosine-binding domain (PTB)"/>
    <property type="match status" value="1"/>
</dbReference>
<dbReference type="GO" id="GO:0015031">
    <property type="term" value="P:protein transport"/>
    <property type="evidence" value="ECO:0007669"/>
    <property type="project" value="UniProtKB-KW"/>
</dbReference>
<dbReference type="SUPFAM" id="SSF50729">
    <property type="entry name" value="PH domain-like"/>
    <property type="match status" value="1"/>
</dbReference>
<organism evidence="11">
    <name type="scientific">Melampsora larici-populina (strain 98AG31 / pathotype 3-4-7)</name>
    <name type="common">Poplar leaf rust fungus</name>
    <dbReference type="NCBI Taxonomy" id="747676"/>
    <lineage>
        <taxon>Eukaryota</taxon>
        <taxon>Fungi</taxon>
        <taxon>Dikarya</taxon>
        <taxon>Basidiomycota</taxon>
        <taxon>Pucciniomycotina</taxon>
        <taxon>Pucciniomycetes</taxon>
        <taxon>Pucciniales</taxon>
        <taxon>Melampsoraceae</taxon>
        <taxon>Melampsora</taxon>
    </lineage>
</organism>
<evidence type="ECO:0000256" key="4">
    <source>
        <dbReference type="ARBA" id="ARBA00022927"/>
    </source>
</evidence>
<protein>
    <recommendedName>
        <fullName evidence="9">RanBD1 domain-containing protein</fullName>
    </recommendedName>
</protein>
<sequence length="662" mass="69824">MVKRAAEKELTDRNWQEREDGEVLEEGPMTVAAPQVIKRRQIKPLPKSKAAASTPTISPAPSASAFGSSATRNPFATLNLPTSSSPFSFDSITPANKAPSLFGNTPTTTTTSLFGSSSTSSTSLFGATHVCNNFTTESSSTGTTPSSLFNNSHTSIFGSKPDTQILTSSAKPSTQALTTYYTALRGLNLSAVAALERVNNADAFENLDQALKRLIIAYNKQRDIIVKDFEAQGGSPAETNSTKNTKITNEPSDKDSSSSVCSVSSPFTDTSPPQKQNNVAPARESGLKKNEAGTGATASHKAASRPGAFSTAAPARPSRLRYEIEQDISKPQSSVNKEVATEPKQTFTPSFATTSAVPSSSLFSFKPQGDVGSLTTPKSDSTVTTTTSFSTTSVFPTSSTSFSAFGGKSTVSNPSTSQTFLFGSTPPNPLTGSATPAKPSFEFGCGMSGSPGSNPVGFGGFGSVKLSQLTPPKSTGYNPVGLSFGATVSPPVLTTKDESPKPVAAVSVASNDSLPASKAFDGVTTEHVGSTEGSSFADPATDTNEEAEDTLLETSGRVYGFINKRQEDGSMKKQWVGFAMSTIKINKHRETSKTRILARSQTNTKIIVNFNIHKELKPIFTETAISFVGFEGSKPQSYMIRLGTEEMAKELNNKIIEVLEGL</sequence>
<evidence type="ECO:0000313" key="10">
    <source>
        <dbReference type="EMBL" id="EGG00885.1"/>
    </source>
</evidence>
<dbReference type="CDD" id="cd13170">
    <property type="entry name" value="RanBD_NUP50"/>
    <property type="match status" value="1"/>
</dbReference>
<dbReference type="KEGG" id="mlr:MELLADRAFT_92837"/>
<keyword evidence="6" id="KW-0906">Nuclear pore complex</keyword>
<evidence type="ECO:0000313" key="11">
    <source>
        <dbReference type="Proteomes" id="UP000001072"/>
    </source>
</evidence>
<evidence type="ECO:0000256" key="3">
    <source>
        <dbReference type="ARBA" id="ARBA00022816"/>
    </source>
</evidence>
<dbReference type="EMBL" id="GL883142">
    <property type="protein sequence ID" value="EGG00885.1"/>
    <property type="molecule type" value="Genomic_DNA"/>
</dbReference>
<keyword evidence="11" id="KW-1185">Reference proteome</keyword>
<feature type="compositionally biased region" description="Low complexity" evidence="8">
    <location>
        <begin position="47"/>
        <end position="68"/>
    </location>
</feature>
<dbReference type="InParanoid" id="F4S2Y9"/>
<comment type="subcellular location">
    <subcellularLocation>
        <location evidence="1">Nucleus</location>
        <location evidence="1">Nuclear pore complex</location>
    </subcellularLocation>
</comment>
<feature type="region of interest" description="Disordered" evidence="8">
    <location>
        <begin position="232"/>
        <end position="390"/>
    </location>
</feature>
<evidence type="ECO:0000256" key="1">
    <source>
        <dbReference type="ARBA" id="ARBA00004567"/>
    </source>
</evidence>
<proteinExistence type="predicted"/>
<dbReference type="Pfam" id="PF00638">
    <property type="entry name" value="Ran_BP1"/>
    <property type="match status" value="1"/>
</dbReference>
<keyword evidence="7" id="KW-0539">Nucleus</keyword>
<feature type="region of interest" description="Disordered" evidence="8">
    <location>
        <begin position="526"/>
        <end position="545"/>
    </location>
</feature>
<dbReference type="AlphaFoldDB" id="F4S2Y9"/>
<feature type="compositionally biased region" description="Basic and acidic residues" evidence="8">
    <location>
        <begin position="1"/>
        <end position="18"/>
    </location>
</feature>
<evidence type="ECO:0000256" key="7">
    <source>
        <dbReference type="ARBA" id="ARBA00023242"/>
    </source>
</evidence>
<feature type="compositionally biased region" description="Polar residues" evidence="8">
    <location>
        <begin position="266"/>
        <end position="279"/>
    </location>
</feature>
<dbReference type="PANTHER" id="PTHR38697:SF1">
    <property type="entry name" value="NUCLEAR PORE COMPLEX PROTEIN SIMILAR TO S. CEREVISIAE NUP2 (EUROFUNG)"/>
    <property type="match status" value="1"/>
</dbReference>
<dbReference type="Pfam" id="PF08911">
    <property type="entry name" value="NUP50"/>
    <property type="match status" value="1"/>
</dbReference>
<dbReference type="HOGENOM" id="CLU_414507_0_0_1"/>
<dbReference type="eggNOG" id="ENOG502S8IN">
    <property type="taxonomic scope" value="Eukaryota"/>
</dbReference>
<feature type="region of interest" description="Disordered" evidence="8">
    <location>
        <begin position="1"/>
        <end position="68"/>
    </location>
</feature>
<feature type="compositionally biased region" description="Polar residues" evidence="8">
    <location>
        <begin position="237"/>
        <end position="250"/>
    </location>
</feature>
<feature type="compositionally biased region" description="Polar residues" evidence="8">
    <location>
        <begin position="343"/>
        <end position="363"/>
    </location>
</feature>
<dbReference type="SMART" id="SM00160">
    <property type="entry name" value="RanBD"/>
    <property type="match status" value="1"/>
</dbReference>
<dbReference type="PROSITE" id="PS50196">
    <property type="entry name" value="RANBD1"/>
    <property type="match status" value="1"/>
</dbReference>
<dbReference type="VEuPathDB" id="FungiDB:MELLADRAFT_92837"/>
<dbReference type="Proteomes" id="UP000001072">
    <property type="component" value="Unassembled WGS sequence"/>
</dbReference>
<dbReference type="RefSeq" id="XP_007415733.1">
    <property type="nucleotide sequence ID" value="XM_007415671.1"/>
</dbReference>
<gene>
    <name evidence="10" type="ORF">MELLADRAFT_92837</name>
</gene>
<dbReference type="InterPro" id="IPR053074">
    <property type="entry name" value="NPC_Nucleoporin"/>
</dbReference>
<dbReference type="InterPro" id="IPR015007">
    <property type="entry name" value="NUP2/50/61"/>
</dbReference>
<dbReference type="FunCoup" id="F4S2Y9">
    <property type="interactions" value="118"/>
</dbReference>
<evidence type="ECO:0000256" key="8">
    <source>
        <dbReference type="SAM" id="MobiDB-lite"/>
    </source>
</evidence>
<keyword evidence="2" id="KW-0813">Transport</keyword>
<dbReference type="OrthoDB" id="185618at2759"/>
<evidence type="ECO:0000256" key="6">
    <source>
        <dbReference type="ARBA" id="ARBA00023132"/>
    </source>
</evidence>
<feature type="domain" description="RanBD1" evidence="9">
    <location>
        <begin position="543"/>
        <end position="662"/>
    </location>
</feature>
<name>F4S2Y9_MELLP</name>
<dbReference type="InterPro" id="IPR011993">
    <property type="entry name" value="PH-like_dom_sf"/>
</dbReference>
<evidence type="ECO:0000256" key="2">
    <source>
        <dbReference type="ARBA" id="ARBA00022448"/>
    </source>
</evidence>
<keyword evidence="4" id="KW-0653">Protein transport</keyword>
<evidence type="ECO:0000256" key="5">
    <source>
        <dbReference type="ARBA" id="ARBA00023010"/>
    </source>
</evidence>
<keyword evidence="5" id="KW-0811">Translocation</keyword>
<evidence type="ECO:0000259" key="9">
    <source>
        <dbReference type="PROSITE" id="PS50196"/>
    </source>
</evidence>
<dbReference type="GO" id="GO:0051028">
    <property type="term" value="P:mRNA transport"/>
    <property type="evidence" value="ECO:0007669"/>
    <property type="project" value="UniProtKB-KW"/>
</dbReference>
<dbReference type="PANTHER" id="PTHR38697">
    <property type="entry name" value="NUCLEAR PORE COMPLEX PROTEIN SIMILAR TO S. CEREVISIAE NUP2 (EUROFUNG)"/>
    <property type="match status" value="1"/>
</dbReference>
<accession>F4S2Y9</accession>
<feature type="compositionally biased region" description="Low complexity" evidence="8">
    <location>
        <begin position="375"/>
        <end position="390"/>
    </location>
</feature>
<reference evidence="11" key="1">
    <citation type="journal article" date="2011" name="Proc. Natl. Acad. Sci. U.S.A.">
        <title>Obligate biotrophy features unraveled by the genomic analysis of rust fungi.</title>
        <authorList>
            <person name="Duplessis S."/>
            <person name="Cuomo C.A."/>
            <person name="Lin Y.-C."/>
            <person name="Aerts A."/>
            <person name="Tisserant E."/>
            <person name="Veneault-Fourrey C."/>
            <person name="Joly D.L."/>
            <person name="Hacquard S."/>
            <person name="Amselem J."/>
            <person name="Cantarel B.L."/>
            <person name="Chiu R."/>
            <person name="Coutinho P.M."/>
            <person name="Feau N."/>
            <person name="Field M."/>
            <person name="Frey P."/>
            <person name="Gelhaye E."/>
            <person name="Goldberg J."/>
            <person name="Grabherr M.G."/>
            <person name="Kodira C.D."/>
            <person name="Kohler A."/>
            <person name="Kuees U."/>
            <person name="Lindquist E.A."/>
            <person name="Lucas S.M."/>
            <person name="Mago R."/>
            <person name="Mauceli E."/>
            <person name="Morin E."/>
            <person name="Murat C."/>
            <person name="Pangilinan J.L."/>
            <person name="Park R."/>
            <person name="Pearson M."/>
            <person name="Quesneville H."/>
            <person name="Rouhier N."/>
            <person name="Sakthikumar S."/>
            <person name="Salamov A.A."/>
            <person name="Schmutz J."/>
            <person name="Selles B."/>
            <person name="Shapiro H."/>
            <person name="Tanguay P."/>
            <person name="Tuskan G.A."/>
            <person name="Henrissat B."/>
            <person name="Van de Peer Y."/>
            <person name="Rouze P."/>
            <person name="Ellis J.G."/>
            <person name="Dodds P.N."/>
            <person name="Schein J.E."/>
            <person name="Zhong S."/>
            <person name="Hamelin R.C."/>
            <person name="Grigoriev I.V."/>
            <person name="Szabo L.J."/>
            <person name="Martin F."/>
        </authorList>
    </citation>
    <scope>NUCLEOTIDE SEQUENCE [LARGE SCALE GENOMIC DNA]</scope>
    <source>
        <strain evidence="11">98AG31 / pathotype 3-4-7</strain>
    </source>
</reference>
<dbReference type="GO" id="GO:0005643">
    <property type="term" value="C:nuclear pore"/>
    <property type="evidence" value="ECO:0007669"/>
    <property type="project" value="UniProtKB-SubCell"/>
</dbReference>
<dbReference type="STRING" id="747676.F4S2Y9"/>
<dbReference type="GeneID" id="18936390"/>
<keyword evidence="3" id="KW-0509">mRNA transport</keyword>
<dbReference type="InterPro" id="IPR000156">
    <property type="entry name" value="Ran_bind_dom"/>
</dbReference>